<dbReference type="SUPFAM" id="SSF55729">
    <property type="entry name" value="Acyl-CoA N-acyltransferases (Nat)"/>
    <property type="match status" value="1"/>
</dbReference>
<dbReference type="AlphaFoldDB" id="A0AA40C2D6"/>
<evidence type="ECO:0000313" key="2">
    <source>
        <dbReference type="EMBL" id="KAK0622851.1"/>
    </source>
</evidence>
<gene>
    <name evidence="2" type="ORF">B0T14DRAFT_494424</name>
</gene>
<keyword evidence="3" id="KW-1185">Reference proteome</keyword>
<evidence type="ECO:0000256" key="1">
    <source>
        <dbReference type="SAM" id="MobiDB-lite"/>
    </source>
</evidence>
<feature type="region of interest" description="Disordered" evidence="1">
    <location>
        <begin position="77"/>
        <end position="196"/>
    </location>
</feature>
<feature type="compositionally biased region" description="Basic and acidic residues" evidence="1">
    <location>
        <begin position="123"/>
        <end position="133"/>
    </location>
</feature>
<comment type="caution">
    <text evidence="2">The sequence shown here is derived from an EMBL/GenBank/DDBJ whole genome shotgun (WGS) entry which is preliminary data.</text>
</comment>
<organism evidence="2 3">
    <name type="scientific">Immersiella caudata</name>
    <dbReference type="NCBI Taxonomy" id="314043"/>
    <lineage>
        <taxon>Eukaryota</taxon>
        <taxon>Fungi</taxon>
        <taxon>Dikarya</taxon>
        <taxon>Ascomycota</taxon>
        <taxon>Pezizomycotina</taxon>
        <taxon>Sordariomycetes</taxon>
        <taxon>Sordariomycetidae</taxon>
        <taxon>Sordariales</taxon>
        <taxon>Lasiosphaeriaceae</taxon>
        <taxon>Immersiella</taxon>
    </lineage>
</organism>
<feature type="compositionally biased region" description="Polar residues" evidence="1">
    <location>
        <begin position="82"/>
        <end position="93"/>
    </location>
</feature>
<dbReference type="Proteomes" id="UP001175000">
    <property type="component" value="Unassembled WGS sequence"/>
</dbReference>
<proteinExistence type="predicted"/>
<dbReference type="EMBL" id="JAULSU010000003">
    <property type="protein sequence ID" value="KAK0622851.1"/>
    <property type="molecule type" value="Genomic_DNA"/>
</dbReference>
<feature type="compositionally biased region" description="Basic and acidic residues" evidence="1">
    <location>
        <begin position="142"/>
        <end position="152"/>
    </location>
</feature>
<dbReference type="InterPro" id="IPR016181">
    <property type="entry name" value="Acyl_CoA_acyltransferase"/>
</dbReference>
<dbReference type="CDD" id="cd04301">
    <property type="entry name" value="NAT_SF"/>
    <property type="match status" value="1"/>
</dbReference>
<feature type="compositionally biased region" description="Low complexity" evidence="1">
    <location>
        <begin position="183"/>
        <end position="196"/>
    </location>
</feature>
<feature type="region of interest" description="Disordered" evidence="1">
    <location>
        <begin position="1"/>
        <end position="22"/>
    </location>
</feature>
<name>A0AA40C2D6_9PEZI</name>
<dbReference type="Gene3D" id="3.40.630.30">
    <property type="match status" value="1"/>
</dbReference>
<sequence length="643" mass="71890">MATTFQHNGNQAANPGIDSQQSTDRFLSAVGMSDFRTKQSWRCPEPPNLATSEVNIKPPPLAKANVAVAVPIQLPKKAPGHFNSQKAATQSSLPRAGTHPVRMPHNQKPRAPQDHAAVQGLDHSMRRQGDRQNKQTKQSLAHKLDTDKKSNRADISSLDAASLESPDLTKYRIPGKKRDDDASSVPSLPSVSSFHSVASRGGDELITRGTNNLPSDVRNTVGLDSSLQVEGGAWETNKYSDEDFSESRFLRPFIVSWRNSIPCNVLAEDVASHSHSDIDTVTGRFIPPLIHSAAFPTIVETRGGLDWRRQTWSSELLARRRVSLKKQKGEQTELHASLITAEERAEVAEAQRKLKDFLVNRPAWCTFAPRSPCHLRPVRPEDLAGVVEIYNWEVENGYQALDSKPLTVSDFATIVSRTQELGMPFVVAVYGRAKKFETSKGNVFYTTVTPHPDATHPPDQRKIGKVLGFAFLSGWEPGLTGSGLGSSRTTAKINIFVHPDYRRKRIGYSLFDKVLSTVSDGYCSTEGYDFVDLSNSAAYKTARENDRKYYRIFTNFLVRHKFHNNGKNARSKALEAAYETELGYIRKMLTEEFNFNEHGCFGMVHRTPNTRPGLVKWLDSVVFDHTCWFNIDDQNDIVYGARY</sequence>
<protein>
    <recommendedName>
        <fullName evidence="4">N-acetyltransferase domain-containing protein</fullName>
    </recommendedName>
</protein>
<accession>A0AA40C2D6</accession>
<evidence type="ECO:0008006" key="4">
    <source>
        <dbReference type="Google" id="ProtNLM"/>
    </source>
</evidence>
<evidence type="ECO:0000313" key="3">
    <source>
        <dbReference type="Proteomes" id="UP001175000"/>
    </source>
</evidence>
<reference evidence="2" key="1">
    <citation type="submission" date="2023-06" db="EMBL/GenBank/DDBJ databases">
        <title>Genome-scale phylogeny and comparative genomics of the fungal order Sordariales.</title>
        <authorList>
            <consortium name="Lawrence Berkeley National Laboratory"/>
            <person name="Hensen N."/>
            <person name="Bonometti L."/>
            <person name="Westerberg I."/>
            <person name="Brannstrom I.O."/>
            <person name="Guillou S."/>
            <person name="Cros-Aarteil S."/>
            <person name="Calhoun S."/>
            <person name="Haridas S."/>
            <person name="Kuo A."/>
            <person name="Mondo S."/>
            <person name="Pangilinan J."/>
            <person name="Riley R."/>
            <person name="Labutti K."/>
            <person name="Andreopoulos B."/>
            <person name="Lipzen A."/>
            <person name="Chen C."/>
            <person name="Yanf M."/>
            <person name="Daum C."/>
            <person name="Ng V."/>
            <person name="Clum A."/>
            <person name="Steindorff A."/>
            <person name="Ohm R."/>
            <person name="Martin F."/>
            <person name="Silar P."/>
            <person name="Natvig D."/>
            <person name="Lalanne C."/>
            <person name="Gautier V."/>
            <person name="Ament-Velasquez S.L."/>
            <person name="Kruys A."/>
            <person name="Hutchinson M.I."/>
            <person name="Powell A.J."/>
            <person name="Barry K."/>
            <person name="Miller A.N."/>
            <person name="Grigoriev I.V."/>
            <person name="Debuchy R."/>
            <person name="Gladieux P."/>
            <person name="Thoren M.H."/>
            <person name="Johannesson H."/>
        </authorList>
    </citation>
    <scope>NUCLEOTIDE SEQUENCE</scope>
    <source>
        <strain evidence="2">CBS 606.72</strain>
    </source>
</reference>